<name>A0A2W5TZ80_CERSP</name>
<proteinExistence type="predicted"/>
<protein>
    <submittedName>
        <fullName evidence="1">Uncharacterized protein</fullName>
    </submittedName>
</protein>
<comment type="caution">
    <text evidence="1">The sequence shown here is derived from an EMBL/GenBank/DDBJ whole genome shotgun (WGS) entry which is preliminary data.</text>
</comment>
<sequence length="110" mass="11772">MHDIDIEISSYRLTLDFSRTGLSVVSLADRANEVLPLLYALVLADDAKSSLSDEQFADRQTGCMAMDLMCQAAIRGATGRAAMLLAVTEGTASISELGFPEFEGDAPIEV</sequence>
<evidence type="ECO:0000313" key="2">
    <source>
        <dbReference type="Proteomes" id="UP000248975"/>
    </source>
</evidence>
<dbReference type="AlphaFoldDB" id="A0A2W5TZ80"/>
<accession>A0A2W5TZ80</accession>
<organism evidence="1 2">
    <name type="scientific">Cereibacter sphaeroides</name>
    <name type="common">Rhodobacter sphaeroides</name>
    <dbReference type="NCBI Taxonomy" id="1063"/>
    <lineage>
        <taxon>Bacteria</taxon>
        <taxon>Pseudomonadati</taxon>
        <taxon>Pseudomonadota</taxon>
        <taxon>Alphaproteobacteria</taxon>
        <taxon>Rhodobacterales</taxon>
        <taxon>Paracoccaceae</taxon>
        <taxon>Cereibacter</taxon>
    </lineage>
</organism>
<dbReference type="EMBL" id="QFQS01000004">
    <property type="protein sequence ID" value="PZQ96113.1"/>
    <property type="molecule type" value="Genomic_DNA"/>
</dbReference>
<evidence type="ECO:0000313" key="1">
    <source>
        <dbReference type="EMBL" id="PZQ96113.1"/>
    </source>
</evidence>
<reference evidence="1 2" key="1">
    <citation type="submission" date="2017-08" db="EMBL/GenBank/DDBJ databases">
        <title>Infants hospitalized years apart are colonized by the same room-sourced microbial strains.</title>
        <authorList>
            <person name="Brooks B."/>
            <person name="Olm M.R."/>
            <person name="Firek B.A."/>
            <person name="Baker R."/>
            <person name="Thomas B.C."/>
            <person name="Morowitz M.J."/>
            <person name="Banfield J.F."/>
        </authorList>
    </citation>
    <scope>NUCLEOTIDE SEQUENCE [LARGE SCALE GENOMIC DNA]</scope>
    <source>
        <strain evidence="1">S2_003_000_R2_11</strain>
    </source>
</reference>
<gene>
    <name evidence="1" type="ORF">DI533_16870</name>
</gene>
<dbReference type="Proteomes" id="UP000248975">
    <property type="component" value="Unassembled WGS sequence"/>
</dbReference>